<feature type="region of interest" description="Disordered" evidence="1">
    <location>
        <begin position="132"/>
        <end position="152"/>
    </location>
</feature>
<keyword evidence="2" id="KW-1185">Reference proteome</keyword>
<dbReference type="PANTHER" id="PTHR36936:SF2">
    <property type="entry name" value="C2H2-TYPE DOMAIN-CONTAINING PROTEIN"/>
    <property type="match status" value="1"/>
</dbReference>
<organism evidence="2 3">
    <name type="scientific">Caenorhabditis tropicalis</name>
    <dbReference type="NCBI Taxonomy" id="1561998"/>
    <lineage>
        <taxon>Eukaryota</taxon>
        <taxon>Metazoa</taxon>
        <taxon>Ecdysozoa</taxon>
        <taxon>Nematoda</taxon>
        <taxon>Chromadorea</taxon>
        <taxon>Rhabditida</taxon>
        <taxon>Rhabditina</taxon>
        <taxon>Rhabditomorpha</taxon>
        <taxon>Rhabditoidea</taxon>
        <taxon>Rhabditidae</taxon>
        <taxon>Peloderinae</taxon>
        <taxon>Caenorhabditis</taxon>
    </lineage>
</organism>
<feature type="compositionally biased region" description="Low complexity" evidence="1">
    <location>
        <begin position="316"/>
        <end position="328"/>
    </location>
</feature>
<evidence type="ECO:0000256" key="1">
    <source>
        <dbReference type="SAM" id="MobiDB-lite"/>
    </source>
</evidence>
<feature type="region of interest" description="Disordered" evidence="1">
    <location>
        <begin position="268"/>
        <end position="338"/>
    </location>
</feature>
<name>A0A1I7UD72_9PELO</name>
<protein>
    <submittedName>
        <fullName evidence="3">C2H2-type domain-containing protein</fullName>
    </submittedName>
</protein>
<evidence type="ECO:0000313" key="3">
    <source>
        <dbReference type="WBParaSite" id="Csp11.Scaffold629.g8151.t1"/>
    </source>
</evidence>
<dbReference type="Proteomes" id="UP000095282">
    <property type="component" value="Unplaced"/>
</dbReference>
<accession>A0A1I7UD72</accession>
<dbReference type="WBParaSite" id="Csp11.Scaffold629.g8151.t1">
    <property type="protein sequence ID" value="Csp11.Scaffold629.g8151.t1"/>
    <property type="gene ID" value="Csp11.Scaffold629.g8151"/>
</dbReference>
<evidence type="ECO:0000313" key="2">
    <source>
        <dbReference type="Proteomes" id="UP000095282"/>
    </source>
</evidence>
<feature type="compositionally biased region" description="Polar residues" evidence="1">
    <location>
        <begin position="303"/>
        <end position="315"/>
    </location>
</feature>
<reference evidence="3" key="1">
    <citation type="submission" date="2016-11" db="UniProtKB">
        <authorList>
            <consortium name="WormBaseParasite"/>
        </authorList>
    </citation>
    <scope>IDENTIFICATION</scope>
</reference>
<proteinExistence type="predicted"/>
<sequence length="818" mass="90870">MPNQTLATKKEFHQMMYRFQVQLKTDRERLQTTQKRTVLWTCSFCSTPTKKVVMSNSMETFCHVVKATHQANICYTASATDFHYFETLIAKILNSSKPAVVEVPVKPPTLYSKASMTYAAMVAVSPFEKTTSDPPADVKVSGKPVTSQKTPEKTAVSVVTSIQKAKSNLPPAAEVPAIPSVAATSQKIPKKTDFTDVSAVAPIQKAISDTPAAVAKVPVKPSAPETSQKTPKKTGQDRLLKIAIFSNFAVVPAVATAKLPPAAAKVPAKPATSIQKATSDPPVAVKVSGKPMTSQKTPEKTAVSVTTPIQKATSNKPPTAKVPAKPVTSQKTPMKTAVSPVTPIQKTVSVSPVEIQECRAPLFVKKEKMGLRTDKECIGPMNSQVIRINSLNDNSKSSLNNVVKDIKCGICNRNMSGWQMVEIAKHAFSVEHLYLLKQTGTKFHVADFEYWMVLCDPTSESLGITVQCQMGGLRAIGFHESAQKFGGFTPEGLQLIENVDKQKIEARIETLLKTFGGCVYCNTWLFSGIEVIEHYTSDYHLLRVRQKHPVELSQMNILMSFVEQCQKEPESPPISKVDAYLSPTHKSPSQPSRSPNQLKDATFPLFVTKENMKERSDMICIGPQNIQVDFFRKTRPKDEGYEWPFFGGKCGLCNVIMTDWPILAVAKHAFSVQHLDKLSRTGTPFYYDDFQYWIDQLLIESTLITSPTLIISVEYLGLRRDPDSLIFEGFNSEELRMIGNLDEEKVKSCETVLIGTFGGCVYCNEWLLTGIEVLRHYTSEEHLNKVWKERPVSKQTMHLIMNYVRSCQKENSARCSCM</sequence>
<feature type="compositionally biased region" description="Polar residues" evidence="1">
    <location>
        <begin position="584"/>
        <end position="598"/>
    </location>
</feature>
<dbReference type="AlphaFoldDB" id="A0A1I7UD72"/>
<feature type="region of interest" description="Disordered" evidence="1">
    <location>
        <begin position="569"/>
        <end position="598"/>
    </location>
</feature>
<dbReference type="PANTHER" id="PTHR36936">
    <property type="entry name" value="PROTEIN CBG25168"/>
    <property type="match status" value="1"/>
</dbReference>